<evidence type="ECO:0000313" key="3">
    <source>
        <dbReference type="Proteomes" id="UP001500767"/>
    </source>
</evidence>
<organism evidence="2 3">
    <name type="scientific">Microlunatus spumicola</name>
    <dbReference type="NCBI Taxonomy" id="81499"/>
    <lineage>
        <taxon>Bacteria</taxon>
        <taxon>Bacillati</taxon>
        <taxon>Actinomycetota</taxon>
        <taxon>Actinomycetes</taxon>
        <taxon>Propionibacteriales</taxon>
        <taxon>Propionibacteriaceae</taxon>
        <taxon>Microlunatus</taxon>
    </lineage>
</organism>
<accession>A0ABP6WR66</accession>
<sequence>MVVAVVGPRRHQEALDEAVGLHGVAEQDPPDGFQVPMLATNSASHTQRNTGHRSGAHIPTGAAPARSGA</sequence>
<reference evidence="3" key="1">
    <citation type="journal article" date="2019" name="Int. J. Syst. Evol. Microbiol.">
        <title>The Global Catalogue of Microorganisms (GCM) 10K type strain sequencing project: providing services to taxonomists for standard genome sequencing and annotation.</title>
        <authorList>
            <consortium name="The Broad Institute Genomics Platform"/>
            <consortium name="The Broad Institute Genome Sequencing Center for Infectious Disease"/>
            <person name="Wu L."/>
            <person name="Ma J."/>
        </authorList>
    </citation>
    <scope>NUCLEOTIDE SEQUENCE [LARGE SCALE GENOMIC DNA]</scope>
    <source>
        <strain evidence="3">JCM 16540</strain>
    </source>
</reference>
<dbReference type="Proteomes" id="UP001500767">
    <property type="component" value="Unassembled WGS sequence"/>
</dbReference>
<name>A0ABP6WR66_9ACTN</name>
<evidence type="ECO:0000256" key="1">
    <source>
        <dbReference type="SAM" id="MobiDB-lite"/>
    </source>
</evidence>
<comment type="caution">
    <text evidence="2">The sequence shown here is derived from an EMBL/GenBank/DDBJ whole genome shotgun (WGS) entry which is preliminary data.</text>
</comment>
<feature type="region of interest" description="Disordered" evidence="1">
    <location>
        <begin position="43"/>
        <end position="69"/>
    </location>
</feature>
<protein>
    <submittedName>
        <fullName evidence="2">Uncharacterized protein</fullName>
    </submittedName>
</protein>
<dbReference type="EMBL" id="BAAAYR010000001">
    <property type="protein sequence ID" value="GAA3555461.1"/>
    <property type="molecule type" value="Genomic_DNA"/>
</dbReference>
<gene>
    <name evidence="2" type="ORF">GCM10022197_08280</name>
</gene>
<keyword evidence="3" id="KW-1185">Reference proteome</keyword>
<proteinExistence type="predicted"/>
<evidence type="ECO:0000313" key="2">
    <source>
        <dbReference type="EMBL" id="GAA3555461.1"/>
    </source>
</evidence>